<dbReference type="PANTHER" id="PTHR35011:SF4">
    <property type="entry name" value="SLL1102 PROTEIN"/>
    <property type="match status" value="1"/>
</dbReference>
<dbReference type="PANTHER" id="PTHR35011">
    <property type="entry name" value="2,3-DIKETO-L-GULONATE TRAP TRANSPORTER SMALL PERMEASE PROTEIN YIAM"/>
    <property type="match status" value="1"/>
</dbReference>
<evidence type="ECO:0000256" key="4">
    <source>
        <dbReference type="ARBA" id="ARBA00022519"/>
    </source>
</evidence>
<organism evidence="11 12">
    <name type="scientific">Acuticoccus sediminis</name>
    <dbReference type="NCBI Taxonomy" id="2184697"/>
    <lineage>
        <taxon>Bacteria</taxon>
        <taxon>Pseudomonadati</taxon>
        <taxon>Pseudomonadota</taxon>
        <taxon>Alphaproteobacteria</taxon>
        <taxon>Hyphomicrobiales</taxon>
        <taxon>Amorphaceae</taxon>
        <taxon>Acuticoccus</taxon>
    </lineage>
</organism>
<feature type="transmembrane region" description="Helical" evidence="9">
    <location>
        <begin position="53"/>
        <end position="71"/>
    </location>
</feature>
<dbReference type="Pfam" id="PF04290">
    <property type="entry name" value="DctQ"/>
    <property type="match status" value="1"/>
</dbReference>
<sequence>MRAIVGFVHAVDRLNEAVGRAAAWLTLVTVIVCAVVVVLRYAFSIGFVWMQELYVWAYACVFMLGAGYTLLHEGHVRVDIFYAEASARTRAIVNLFGAFVFLLPWLALTAWTSIPYVRASWRLGEGSAQSFGMPAVYLLKSVLLVFCLLLGLQGLALAGRSILTLTGRDEPDVVLSEAAGEDESTPTGAI</sequence>
<comment type="similarity">
    <text evidence="8 9">Belongs to the TRAP transporter small permease family.</text>
</comment>
<dbReference type="AlphaFoldDB" id="A0A8B2NS31"/>
<evidence type="ECO:0000313" key="11">
    <source>
        <dbReference type="EMBL" id="RAH99921.1"/>
    </source>
</evidence>
<accession>A0A8B2NS31</accession>
<dbReference type="GO" id="GO:0022857">
    <property type="term" value="F:transmembrane transporter activity"/>
    <property type="evidence" value="ECO:0007669"/>
    <property type="project" value="UniProtKB-UniRule"/>
</dbReference>
<comment type="caution">
    <text evidence="11">The sequence shown here is derived from an EMBL/GenBank/DDBJ whole genome shotgun (WGS) entry which is preliminary data.</text>
</comment>
<keyword evidence="2 9" id="KW-0813">Transport</keyword>
<reference evidence="11 12" key="1">
    <citation type="submission" date="2018-05" db="EMBL/GenBank/DDBJ databases">
        <title>Acuticoccus sediminis sp. nov., isolated from deep-sea sediment of Indian Ocean.</title>
        <authorList>
            <person name="Liu X."/>
            <person name="Lai Q."/>
            <person name="Du Y."/>
            <person name="Sun F."/>
            <person name="Zhang X."/>
            <person name="Wang S."/>
            <person name="Shao Z."/>
        </authorList>
    </citation>
    <scope>NUCLEOTIDE SEQUENCE [LARGE SCALE GENOMIC DNA]</scope>
    <source>
        <strain evidence="11 12">PTG4-2</strain>
    </source>
</reference>
<evidence type="ECO:0000259" key="10">
    <source>
        <dbReference type="Pfam" id="PF04290"/>
    </source>
</evidence>
<evidence type="ECO:0000256" key="5">
    <source>
        <dbReference type="ARBA" id="ARBA00022692"/>
    </source>
</evidence>
<dbReference type="InterPro" id="IPR007387">
    <property type="entry name" value="TRAP_DctQ"/>
</dbReference>
<protein>
    <recommendedName>
        <fullName evidence="9">TRAP transporter small permease protein</fullName>
    </recommendedName>
</protein>
<evidence type="ECO:0000256" key="2">
    <source>
        <dbReference type="ARBA" id="ARBA00022448"/>
    </source>
</evidence>
<dbReference type="OrthoDB" id="9794346at2"/>
<keyword evidence="4 9" id="KW-0997">Cell inner membrane</keyword>
<evidence type="ECO:0000256" key="7">
    <source>
        <dbReference type="ARBA" id="ARBA00023136"/>
    </source>
</evidence>
<dbReference type="Proteomes" id="UP000249590">
    <property type="component" value="Unassembled WGS sequence"/>
</dbReference>
<evidence type="ECO:0000256" key="3">
    <source>
        <dbReference type="ARBA" id="ARBA00022475"/>
    </source>
</evidence>
<evidence type="ECO:0000313" key="12">
    <source>
        <dbReference type="Proteomes" id="UP000249590"/>
    </source>
</evidence>
<feature type="transmembrane region" description="Helical" evidence="9">
    <location>
        <begin position="134"/>
        <end position="158"/>
    </location>
</feature>
<keyword evidence="7 9" id="KW-0472">Membrane</keyword>
<feature type="transmembrane region" description="Helical" evidence="9">
    <location>
        <begin position="92"/>
        <end position="114"/>
    </location>
</feature>
<dbReference type="EMBL" id="QHHQ01000004">
    <property type="protein sequence ID" value="RAH99921.1"/>
    <property type="molecule type" value="Genomic_DNA"/>
</dbReference>
<feature type="transmembrane region" description="Helical" evidence="9">
    <location>
        <begin position="21"/>
        <end position="41"/>
    </location>
</feature>
<keyword evidence="5 9" id="KW-0812">Transmembrane</keyword>
<dbReference type="GO" id="GO:0005886">
    <property type="term" value="C:plasma membrane"/>
    <property type="evidence" value="ECO:0007669"/>
    <property type="project" value="UniProtKB-SubCell"/>
</dbReference>
<name>A0A8B2NS31_9HYPH</name>
<dbReference type="InterPro" id="IPR055348">
    <property type="entry name" value="DctQ"/>
</dbReference>
<evidence type="ECO:0000256" key="8">
    <source>
        <dbReference type="ARBA" id="ARBA00038436"/>
    </source>
</evidence>
<keyword evidence="3" id="KW-1003">Cell membrane</keyword>
<evidence type="ECO:0000256" key="6">
    <source>
        <dbReference type="ARBA" id="ARBA00022989"/>
    </source>
</evidence>
<proteinExistence type="inferred from homology"/>
<evidence type="ECO:0000256" key="1">
    <source>
        <dbReference type="ARBA" id="ARBA00004429"/>
    </source>
</evidence>
<comment type="function">
    <text evidence="9">Part of the tripartite ATP-independent periplasmic (TRAP) transport system.</text>
</comment>
<keyword evidence="12" id="KW-1185">Reference proteome</keyword>
<comment type="subunit">
    <text evidence="9">The complex comprises the extracytoplasmic solute receptor protein and the two transmembrane proteins.</text>
</comment>
<keyword evidence="6 9" id="KW-1133">Transmembrane helix</keyword>
<gene>
    <name evidence="11" type="ORF">DLJ53_19460</name>
</gene>
<feature type="domain" description="Tripartite ATP-independent periplasmic transporters DctQ component" evidence="10">
    <location>
        <begin position="31"/>
        <end position="157"/>
    </location>
</feature>
<evidence type="ECO:0000256" key="9">
    <source>
        <dbReference type="RuleBase" id="RU369079"/>
    </source>
</evidence>
<comment type="subcellular location">
    <subcellularLocation>
        <location evidence="1 9">Cell inner membrane</location>
        <topology evidence="1 9">Multi-pass membrane protein</topology>
    </subcellularLocation>
</comment>